<evidence type="ECO:0000313" key="2">
    <source>
        <dbReference type="EMBL" id="QCS39631.1"/>
    </source>
</evidence>
<proteinExistence type="predicted"/>
<accession>A0A4P8WDA4</accession>
<name>A0A4P8WDA4_KLEPN</name>
<organism evidence="2">
    <name type="scientific">Klebsiella pneumoniae</name>
    <dbReference type="NCBI Taxonomy" id="573"/>
    <lineage>
        <taxon>Bacteria</taxon>
        <taxon>Pseudomonadati</taxon>
        <taxon>Pseudomonadota</taxon>
        <taxon>Gammaproteobacteria</taxon>
        <taxon>Enterobacterales</taxon>
        <taxon>Enterobacteriaceae</taxon>
        <taxon>Klebsiella/Raoultella group</taxon>
        <taxon>Klebsiella</taxon>
        <taxon>Klebsiella pneumoniae complex</taxon>
    </lineage>
</organism>
<reference evidence="2" key="1">
    <citation type="submission" date="2018-10" db="EMBL/GenBank/DDBJ databases">
        <authorList>
            <person name="Zhou D."/>
        </authorList>
    </citation>
    <scope>NUCLEOTIDE SEQUENCE</scope>
    <source>
        <strain evidence="2">A1966</strain>
        <plasmid evidence="2">pA1966-IMP</plasmid>
    </source>
</reference>
<feature type="region of interest" description="Disordered" evidence="1">
    <location>
        <begin position="1"/>
        <end position="45"/>
    </location>
</feature>
<dbReference type="AlphaFoldDB" id="A0A4P8WDA4"/>
<sequence>MLHEGSHFSGEVMSLSEGDSTKYQKSTARSFLTLESPQKTENKAR</sequence>
<feature type="compositionally biased region" description="Polar residues" evidence="1">
    <location>
        <begin position="17"/>
        <end position="37"/>
    </location>
</feature>
<evidence type="ECO:0000256" key="1">
    <source>
        <dbReference type="SAM" id="MobiDB-lite"/>
    </source>
</evidence>
<protein>
    <submittedName>
        <fullName evidence="2">Uncharacterized protein</fullName>
    </submittedName>
</protein>
<geneLocation type="plasmid" evidence="2">
    <name>pA1966-IMP</name>
</geneLocation>
<dbReference type="EMBL" id="MK036889">
    <property type="protein sequence ID" value="QCS39631.1"/>
    <property type="molecule type" value="Genomic_DNA"/>
</dbReference>
<keyword evidence="2" id="KW-0614">Plasmid</keyword>